<evidence type="ECO:0000256" key="1">
    <source>
        <dbReference type="SAM" id="Phobius"/>
    </source>
</evidence>
<sequence length="202" mass="22030">MTHVLTQNKKQIVLIIALGVILAGLVCIQQLRAQTDKDLALNQKSSVSKANSSGSLSRGSTQEDIEANSVKLSSIEDAKELLSYDFPVPTDANGHDLIGIYVEDKEVLYLRYKNDIYIVYHQLGGPEPDMNEVLTKRPDVYETTVRGHKAIAGDPGQMKGLGVGDVRAGGQISWFENGLDLAIYSLKGAKVGELERIAESMK</sequence>
<accession>A0A1F2USX2</accession>
<evidence type="ECO:0000313" key="2">
    <source>
        <dbReference type="EMBL" id="OFW36004.1"/>
    </source>
</evidence>
<dbReference type="Proteomes" id="UP000178086">
    <property type="component" value="Unassembled WGS sequence"/>
</dbReference>
<organism evidence="2 3">
    <name type="scientific">Candidatus Aquicultor primus</name>
    <dbReference type="NCBI Taxonomy" id="1797195"/>
    <lineage>
        <taxon>Bacteria</taxon>
        <taxon>Bacillati</taxon>
        <taxon>Actinomycetota</taxon>
        <taxon>Candidatus Aquicultoria</taxon>
        <taxon>Candidatus Aquicultorales</taxon>
        <taxon>Candidatus Aquicultoraceae</taxon>
        <taxon>Candidatus Aquicultor</taxon>
    </lineage>
</organism>
<comment type="caution">
    <text evidence="2">The sequence shown here is derived from an EMBL/GenBank/DDBJ whole genome shotgun (WGS) entry which is preliminary data.</text>
</comment>
<reference evidence="2 3" key="1">
    <citation type="journal article" date="2016" name="Nat. Commun.">
        <title>Thousands of microbial genomes shed light on interconnected biogeochemical processes in an aquifer system.</title>
        <authorList>
            <person name="Anantharaman K."/>
            <person name="Brown C.T."/>
            <person name="Hug L.A."/>
            <person name="Sharon I."/>
            <person name="Castelle C.J."/>
            <person name="Probst A.J."/>
            <person name="Thomas B.C."/>
            <person name="Singh A."/>
            <person name="Wilkins M.J."/>
            <person name="Karaoz U."/>
            <person name="Brodie E.L."/>
            <person name="Williams K.H."/>
            <person name="Hubbard S.S."/>
            <person name="Banfield J.F."/>
        </authorList>
    </citation>
    <scope>NUCLEOTIDE SEQUENCE [LARGE SCALE GENOMIC DNA]</scope>
</reference>
<gene>
    <name evidence="2" type="ORF">A2074_00900</name>
</gene>
<dbReference type="AlphaFoldDB" id="A0A1F2USX2"/>
<keyword evidence="1" id="KW-0472">Membrane</keyword>
<protein>
    <recommendedName>
        <fullName evidence="4">DUF4367 domain-containing protein</fullName>
    </recommendedName>
</protein>
<keyword evidence="1" id="KW-0812">Transmembrane</keyword>
<dbReference type="EMBL" id="MELI01000003">
    <property type="protein sequence ID" value="OFW36004.1"/>
    <property type="molecule type" value="Genomic_DNA"/>
</dbReference>
<proteinExistence type="predicted"/>
<evidence type="ECO:0000313" key="3">
    <source>
        <dbReference type="Proteomes" id="UP000178086"/>
    </source>
</evidence>
<keyword evidence="1" id="KW-1133">Transmembrane helix</keyword>
<evidence type="ECO:0008006" key="4">
    <source>
        <dbReference type="Google" id="ProtNLM"/>
    </source>
</evidence>
<name>A0A1F2USX2_9ACTN</name>
<feature type="transmembrane region" description="Helical" evidence="1">
    <location>
        <begin position="12"/>
        <end position="31"/>
    </location>
</feature>